<dbReference type="FunCoup" id="A0A8V0ZP71">
    <property type="interactions" value="1604"/>
</dbReference>
<gene>
    <name evidence="10" type="primary">MRPL10</name>
</gene>
<dbReference type="GO" id="GO:0003735">
    <property type="term" value="F:structural constituent of ribosome"/>
    <property type="evidence" value="ECO:0000318"/>
    <property type="project" value="GO_Central"/>
</dbReference>
<keyword evidence="12" id="KW-1267">Proteomics identification</keyword>
<proteinExistence type="evidence at protein level"/>
<reference evidence="10" key="3">
    <citation type="submission" date="2025-09" db="UniProtKB">
        <authorList>
            <consortium name="Ensembl"/>
        </authorList>
    </citation>
    <scope>IDENTIFICATION</scope>
    <source>
        <strain evidence="10">broiler</strain>
    </source>
</reference>
<evidence type="ECO:0000256" key="7">
    <source>
        <dbReference type="ARBA" id="ARBA00035707"/>
    </source>
</evidence>
<accession>A0A8V0ZP71</accession>
<feature type="region of interest" description="Disordered" evidence="9">
    <location>
        <begin position="203"/>
        <end position="230"/>
    </location>
</feature>
<dbReference type="InterPro" id="IPR043141">
    <property type="entry name" value="Ribosomal_uL10-like_sf"/>
</dbReference>
<dbReference type="CDD" id="cd05797">
    <property type="entry name" value="Ribosomal_L10"/>
    <property type="match status" value="1"/>
</dbReference>
<dbReference type="PANTHER" id="PTHR11560">
    <property type="entry name" value="39S RIBOSOMAL PROTEIN L10, MITOCHONDRIAL"/>
    <property type="match status" value="1"/>
</dbReference>
<keyword evidence="4" id="KW-0689">Ribosomal protein</keyword>
<dbReference type="Pfam" id="PF00466">
    <property type="entry name" value="Ribosomal_L10"/>
    <property type="match status" value="1"/>
</dbReference>
<reference evidence="10" key="2">
    <citation type="submission" date="2025-08" db="UniProtKB">
        <authorList>
            <consortium name="Ensembl"/>
        </authorList>
    </citation>
    <scope>IDENTIFICATION</scope>
    <source>
        <strain evidence="10">broiler</strain>
    </source>
</reference>
<dbReference type="Ensembl" id="ENSGALT00010058033.1">
    <property type="protein sequence ID" value="ENSGALP00010035211.1"/>
    <property type="gene ID" value="ENSGALG00010023807.1"/>
</dbReference>
<feature type="compositionally biased region" description="Low complexity" evidence="9">
    <location>
        <begin position="203"/>
        <end position="216"/>
    </location>
</feature>
<evidence type="ECO:0000256" key="9">
    <source>
        <dbReference type="SAM" id="MobiDB-lite"/>
    </source>
</evidence>
<dbReference type="AlphaFoldDB" id="A0A8V0ZP71"/>
<dbReference type="SUPFAM" id="SSF160369">
    <property type="entry name" value="Ribosomal protein L10-like"/>
    <property type="match status" value="1"/>
</dbReference>
<dbReference type="GO" id="GO:0006412">
    <property type="term" value="P:translation"/>
    <property type="evidence" value="ECO:0000318"/>
    <property type="project" value="GO_Central"/>
</dbReference>
<evidence type="ECO:0007829" key="12">
    <source>
        <dbReference type="PeptideAtlas" id="A0A8V0ZP71"/>
    </source>
</evidence>
<dbReference type="OrthoDB" id="360689at2759"/>
<evidence type="ECO:0000256" key="5">
    <source>
        <dbReference type="ARBA" id="ARBA00023128"/>
    </source>
</evidence>
<keyword evidence="3" id="KW-0809">Transit peptide</keyword>
<evidence type="ECO:0000256" key="8">
    <source>
        <dbReference type="ARBA" id="ARBA00035716"/>
    </source>
</evidence>
<evidence type="ECO:0000256" key="2">
    <source>
        <dbReference type="ARBA" id="ARBA00008889"/>
    </source>
</evidence>
<protein>
    <recommendedName>
        <fullName evidence="7">Large ribosomal subunit protein uL10m</fullName>
    </recommendedName>
    <alternativeName>
        <fullName evidence="8">39S ribosomal protein L10, mitochondrial</fullName>
    </alternativeName>
</protein>
<dbReference type="GO" id="GO:0005743">
    <property type="term" value="C:mitochondrial inner membrane"/>
    <property type="evidence" value="ECO:0007669"/>
    <property type="project" value="UniProtKB-ARBA"/>
</dbReference>
<evidence type="ECO:0000256" key="4">
    <source>
        <dbReference type="ARBA" id="ARBA00022980"/>
    </source>
</evidence>
<comment type="similarity">
    <text evidence="2">Belongs to the universal ribosomal protein uL10 family.</text>
</comment>
<keyword evidence="11" id="KW-1185">Reference proteome</keyword>
<dbReference type="GO" id="GO:0005762">
    <property type="term" value="C:mitochondrial large ribosomal subunit"/>
    <property type="evidence" value="ECO:0000318"/>
    <property type="project" value="GO_Central"/>
</dbReference>
<organism evidence="10 11">
    <name type="scientific">Gallus gallus</name>
    <name type="common">Chicken</name>
    <dbReference type="NCBI Taxonomy" id="9031"/>
    <lineage>
        <taxon>Eukaryota</taxon>
        <taxon>Metazoa</taxon>
        <taxon>Chordata</taxon>
        <taxon>Craniata</taxon>
        <taxon>Vertebrata</taxon>
        <taxon>Euteleostomi</taxon>
        <taxon>Archelosauria</taxon>
        <taxon>Archosauria</taxon>
        <taxon>Dinosauria</taxon>
        <taxon>Saurischia</taxon>
        <taxon>Theropoda</taxon>
        <taxon>Coelurosauria</taxon>
        <taxon>Aves</taxon>
        <taxon>Neognathae</taxon>
        <taxon>Galloanserae</taxon>
        <taxon>Galliformes</taxon>
        <taxon>Phasianidae</taxon>
        <taxon>Phasianinae</taxon>
        <taxon>Gallus</taxon>
    </lineage>
</organism>
<evidence type="ECO:0000313" key="10">
    <source>
        <dbReference type="Ensembl" id="ENSGALP00010035211.1"/>
    </source>
</evidence>
<evidence type="ECO:0000313" key="11">
    <source>
        <dbReference type="Proteomes" id="UP000000539"/>
    </source>
</evidence>
<dbReference type="InterPro" id="IPR001790">
    <property type="entry name" value="Ribosomal_uL10"/>
</dbReference>
<dbReference type="Proteomes" id="UP000000539">
    <property type="component" value="Chromosome 27"/>
</dbReference>
<evidence type="ECO:0000256" key="3">
    <source>
        <dbReference type="ARBA" id="ARBA00022946"/>
    </source>
</evidence>
<dbReference type="FunFam" id="3.30.70.1730:FF:000006">
    <property type="entry name" value="39S ribosomal protein L10, mitochondrial"/>
    <property type="match status" value="1"/>
</dbReference>
<evidence type="ECO:0000256" key="6">
    <source>
        <dbReference type="ARBA" id="ARBA00023274"/>
    </source>
</evidence>
<name>A0A8V0ZP71_CHICK</name>
<keyword evidence="6" id="KW-0687">Ribonucleoprotein</keyword>
<sequence length="357" mass="39488">MAALSGPAPWRGGWLPALQLVRRGSKAVTRHWKAMHFQRQKLMAVTEYIAPRPAVPERCLAPRRKVEEEEEEYGYARLLRQQVEEAFRDNRMIAVCQYNSMPGEDMVLMRHYLRKHNIEVKFVLNEIVRPVLSQSRYKNLLPLFVSRNILLVSPETKAKEMLRVLKGVPQVNLLGACIDDTILSRQGVENFAKLPSLETSRGQTLGLARQGAQQGQSLPRAQGHSDTHSQPPVGLLHQLCLRAGIEGSAMREQPALGLSTAQPCSTAGPAHPFALLPAPVAHGVGPAVLWVLWDVLREALVLSGGGRDLWQRWHGGLPTFRATGVACRTVLQLSLSDGHGAERAAPLAVPLKLAAWW</sequence>
<dbReference type="Gene3D" id="3.30.70.1730">
    <property type="match status" value="1"/>
</dbReference>
<comment type="subcellular location">
    <subcellularLocation>
        <location evidence="1">Mitochondrion</location>
    </subcellularLocation>
</comment>
<evidence type="ECO:0000256" key="1">
    <source>
        <dbReference type="ARBA" id="ARBA00004173"/>
    </source>
</evidence>
<reference evidence="10" key="1">
    <citation type="submission" date="2020-11" db="EMBL/GenBank/DDBJ databases">
        <title>Gallus gallus (Chicken) genome, bGalGal1, GRCg7b, maternal haplotype autosomes + Z &amp; W.</title>
        <authorList>
            <person name="Warren W."/>
            <person name="Formenti G."/>
            <person name="Fedrigo O."/>
            <person name="Haase B."/>
            <person name="Mountcastle J."/>
            <person name="Balacco J."/>
            <person name="Tracey A."/>
            <person name="Schneider V."/>
            <person name="Okimoto R."/>
            <person name="Cheng H."/>
            <person name="Hawken R."/>
            <person name="Howe K."/>
            <person name="Jarvis E.D."/>
        </authorList>
    </citation>
    <scope>NUCLEOTIDE SEQUENCE [LARGE SCALE GENOMIC DNA]</scope>
    <source>
        <strain evidence="10">Broiler</strain>
    </source>
</reference>
<dbReference type="GO" id="GO:0005654">
    <property type="term" value="C:nucleoplasm"/>
    <property type="evidence" value="ECO:0007669"/>
    <property type="project" value="Ensembl"/>
</dbReference>
<dbReference type="GeneTree" id="ENSGT00390000000603"/>
<keyword evidence="5" id="KW-0496">Mitochondrion</keyword>
<dbReference type="InterPro" id="IPR047865">
    <property type="entry name" value="Ribosomal_uL10_bac_type"/>
</dbReference>